<organism evidence="3">
    <name type="scientific">Thorea hispida</name>
    <dbReference type="NCBI Taxonomy" id="202687"/>
    <lineage>
        <taxon>Eukaryota</taxon>
        <taxon>Rhodophyta</taxon>
        <taxon>Florideophyceae</taxon>
        <taxon>Nemaliophycidae</taxon>
        <taxon>Thoreales</taxon>
        <taxon>Thoreaceae</taxon>
        <taxon>Thorea</taxon>
    </lineage>
</organism>
<dbReference type="Gene3D" id="1.10.287.670">
    <property type="entry name" value="Phycobilisome degradation protein NblA"/>
    <property type="match status" value="1"/>
</dbReference>
<dbReference type="Pfam" id="PF04485">
    <property type="entry name" value="NblA"/>
    <property type="match status" value="1"/>
</dbReference>
<evidence type="ECO:0000313" key="4">
    <source>
        <dbReference type="EMBL" id="ARX95928.1"/>
    </source>
</evidence>
<dbReference type="EMBL" id="KY083065">
    <property type="protein sequence ID" value="ARX95928.1"/>
    <property type="molecule type" value="Genomic_DNA"/>
</dbReference>
<evidence type="ECO:0000256" key="1">
    <source>
        <dbReference type="ARBA" id="ARBA00008091"/>
    </source>
</evidence>
<dbReference type="RefSeq" id="YP_009296431.1">
    <property type="nucleotide sequence ID" value="NC_031171.1"/>
</dbReference>
<evidence type="ECO:0000313" key="3">
    <source>
        <dbReference type="EMBL" id="AOM65366.1"/>
    </source>
</evidence>
<geneLocation type="plastid" evidence="3"/>
<comment type="similarity">
    <text evidence="1">Belongs to the ycf18/nblA family.</text>
</comment>
<accession>A0A1C9CAF6</accession>
<keyword evidence="3" id="KW-0934">Plastid</keyword>
<proteinExistence type="inferred from homology"/>
<keyword evidence="4" id="KW-0150">Chloroplast</keyword>
<dbReference type="GeneID" id="29072771"/>
<evidence type="ECO:0000256" key="2">
    <source>
        <dbReference type="ARBA" id="ARBA00021553"/>
    </source>
</evidence>
<name>A0A1C9CAF6_9FLOR</name>
<dbReference type="InterPro" id="IPR036904">
    <property type="entry name" value="NblA_sf"/>
</dbReference>
<dbReference type="EMBL" id="KX284714">
    <property type="protein sequence ID" value="AOM65366.1"/>
    <property type="molecule type" value="Genomic_DNA"/>
</dbReference>
<gene>
    <name evidence="3" type="primary">nblA</name>
    <name evidence="3" type="ORF">Thor_074</name>
</gene>
<protein>
    <recommendedName>
        <fullName evidence="2">Uncharacterized protein ycf18</fullName>
    </recommendedName>
</protein>
<reference evidence="4" key="1">
    <citation type="submission" date="2016-11" db="EMBL/GenBank/DDBJ databases">
        <title>Complete Chloroplast Genome of Thorea hispida.</title>
        <authorList>
            <person name="Nan F."/>
            <person name="Xie S."/>
        </authorList>
    </citation>
    <scope>NUCLEOTIDE SEQUENCE</scope>
</reference>
<dbReference type="SUPFAM" id="SSF109859">
    <property type="entry name" value="NblA-like"/>
    <property type="match status" value="1"/>
</dbReference>
<reference evidence="3" key="2">
    <citation type="journal article" date="2018" name="PLoS ONE">
        <title>Plastid genome analysis of three Nemaliophycidae red algal species suggests environmental adaptation for iron limited habitats.</title>
        <authorList>
            <person name="Cho C.H."/>
            <person name="Choi J.W."/>
            <person name="Lam D.W."/>
            <person name="Kim K.M."/>
            <person name="Yoon H.S."/>
        </authorList>
    </citation>
    <scope>NUCLEOTIDE SEQUENCE</scope>
</reference>
<dbReference type="InterPro" id="IPR007574">
    <property type="entry name" value="NblA"/>
</dbReference>
<sequence length="57" mass="7033">MMASNNLSLEQQFTLMTYKYRMKKFSLYESKQYLKVTLHYMLIKDNLIKFLVQNKKF</sequence>
<dbReference type="AlphaFoldDB" id="A0A1C9CAF6"/>